<sequence>MNKIIYQIKALKQLRKIPEQAIIRQNIDELEKMPFCSNVKKLKNHKYAYRLRVGRFRVFFNFDGVINIVSIEEVKKRDERTY</sequence>
<accession>A0A1H7Y5J7</accession>
<dbReference type="Proteomes" id="UP000198883">
    <property type="component" value="Unassembled WGS sequence"/>
</dbReference>
<keyword evidence="4" id="KW-1185">Reference proteome</keyword>
<dbReference type="STRING" id="97481.SAMN05444853_11640"/>
<dbReference type="GO" id="GO:0004519">
    <property type="term" value="F:endonuclease activity"/>
    <property type="evidence" value="ECO:0007669"/>
    <property type="project" value="UniProtKB-KW"/>
</dbReference>
<keyword evidence="2" id="KW-0540">Nuclease</keyword>
<reference evidence="3" key="1">
    <citation type="submission" date="2016-10" db="EMBL/GenBank/DDBJ databases">
        <authorList>
            <person name="Varghese N."/>
            <person name="Submissions S."/>
        </authorList>
    </citation>
    <scope>NUCLEOTIDE SEQUENCE [LARGE SCALE GENOMIC DNA]</scope>
    <source>
        <strain evidence="3">DSM 24204</strain>
    </source>
</reference>
<keyword evidence="2" id="KW-0255">Endonuclease</keyword>
<reference evidence="2" key="2">
    <citation type="submission" date="2016-10" db="EMBL/GenBank/DDBJ databases">
        <authorList>
            <person name="de Groot N.N."/>
        </authorList>
    </citation>
    <scope>NUCLEOTIDE SEQUENCE [LARGE SCALE GENOMIC DNA]</scope>
    <source>
        <strain evidence="2">DSM 24204</strain>
    </source>
</reference>
<keyword evidence="2" id="KW-0378">Hydrolase</keyword>
<reference evidence="1 4" key="3">
    <citation type="journal article" date="2023" name="Front. Microbiol.">
        <title>Phylogeography and host specificity of Pasteurellaceae pathogenic to sea-farmed fish in the north-east Atlantic.</title>
        <authorList>
            <person name="Gulla S."/>
            <person name="Colquhoun D.J."/>
            <person name="Olsen A.B."/>
            <person name="Spilsberg B."/>
            <person name="Lagesen K."/>
            <person name="Aakesson C.P."/>
            <person name="Strom S."/>
            <person name="Manji F."/>
            <person name="Birkbeck T.H."/>
            <person name="Nilsen H.K."/>
        </authorList>
    </citation>
    <scope>NUCLEOTIDE SEQUENCE [LARGE SCALE GENOMIC DNA]</scope>
    <source>
        <strain evidence="1 4">VIO11850</strain>
    </source>
</reference>
<evidence type="ECO:0000313" key="3">
    <source>
        <dbReference type="Proteomes" id="UP000198883"/>
    </source>
</evidence>
<dbReference type="PANTHER" id="PTHR38813:SF1">
    <property type="entry name" value="TOXIN RELE1-RELATED"/>
    <property type="match status" value="1"/>
</dbReference>
<evidence type="ECO:0000313" key="1">
    <source>
        <dbReference type="EMBL" id="MDP8085850.1"/>
    </source>
</evidence>
<name>A0A1H7Y5J7_9PAST</name>
<dbReference type="PANTHER" id="PTHR38813">
    <property type="match status" value="1"/>
</dbReference>
<dbReference type="OrthoDB" id="5570653at2"/>
<evidence type="ECO:0000313" key="2">
    <source>
        <dbReference type="EMBL" id="SEM41195.1"/>
    </source>
</evidence>
<organism evidence="2 3">
    <name type="scientific">Phocoenobacter skyensis</name>
    <dbReference type="NCBI Taxonomy" id="97481"/>
    <lineage>
        <taxon>Bacteria</taxon>
        <taxon>Pseudomonadati</taxon>
        <taxon>Pseudomonadota</taxon>
        <taxon>Gammaproteobacteria</taxon>
        <taxon>Pasteurellales</taxon>
        <taxon>Pasteurellaceae</taxon>
        <taxon>Phocoenobacter</taxon>
    </lineage>
</organism>
<dbReference type="Proteomes" id="UP001224812">
    <property type="component" value="Unassembled WGS sequence"/>
</dbReference>
<dbReference type="SUPFAM" id="SSF143011">
    <property type="entry name" value="RelE-like"/>
    <property type="match status" value="1"/>
</dbReference>
<dbReference type="EMBL" id="JASAVS010000017">
    <property type="protein sequence ID" value="MDP8085850.1"/>
    <property type="molecule type" value="Genomic_DNA"/>
</dbReference>
<dbReference type="AlphaFoldDB" id="A0A1H7Y5J7"/>
<gene>
    <name evidence="1" type="ORF">QJT92_07950</name>
    <name evidence="2" type="ORF">SAMN05444853_11640</name>
</gene>
<proteinExistence type="predicted"/>
<dbReference type="InterPro" id="IPR035093">
    <property type="entry name" value="RelE/ParE_toxin_dom_sf"/>
</dbReference>
<dbReference type="RefSeq" id="WP_090922281.1">
    <property type="nucleotide sequence ID" value="NZ_CP016180.1"/>
</dbReference>
<evidence type="ECO:0000313" key="4">
    <source>
        <dbReference type="Proteomes" id="UP001224812"/>
    </source>
</evidence>
<dbReference type="Gene3D" id="3.30.2310.20">
    <property type="entry name" value="RelE-like"/>
    <property type="match status" value="1"/>
</dbReference>
<dbReference type="EMBL" id="FOBN01000016">
    <property type="protein sequence ID" value="SEM41195.1"/>
    <property type="molecule type" value="Genomic_DNA"/>
</dbReference>
<dbReference type="InterPro" id="IPR052747">
    <property type="entry name" value="TA_system_RelE_toxin"/>
</dbReference>
<protein>
    <submittedName>
        <fullName evidence="1">Type II toxin-antitoxin system RelE/ParE family toxin</fullName>
    </submittedName>
    <submittedName>
        <fullName evidence="2">mRNA-degrading endonuclease RelE, toxin component of the RelBE toxin-antitoxin system</fullName>
    </submittedName>
</protein>
<dbReference type="GeneID" id="83544227"/>